<proteinExistence type="predicted"/>
<organism evidence="8 9">
    <name type="scientific">Mortierella alpina</name>
    <name type="common">Oleaginous fungus</name>
    <name type="synonym">Mortierella renispora</name>
    <dbReference type="NCBI Taxonomy" id="64518"/>
    <lineage>
        <taxon>Eukaryota</taxon>
        <taxon>Fungi</taxon>
        <taxon>Fungi incertae sedis</taxon>
        <taxon>Mucoromycota</taxon>
        <taxon>Mortierellomycotina</taxon>
        <taxon>Mortierellomycetes</taxon>
        <taxon>Mortierellales</taxon>
        <taxon>Mortierellaceae</taxon>
        <taxon>Mortierella</taxon>
    </lineage>
</organism>
<evidence type="ECO:0000256" key="4">
    <source>
        <dbReference type="ARBA" id="ARBA00023136"/>
    </source>
</evidence>
<comment type="subcellular location">
    <subcellularLocation>
        <location evidence="1">Endomembrane system</location>
        <topology evidence="1">Multi-pass membrane protein</topology>
    </subcellularLocation>
</comment>
<dbReference type="EMBL" id="JAIFTL010000013">
    <property type="protein sequence ID" value="KAG9326789.1"/>
    <property type="molecule type" value="Genomic_DNA"/>
</dbReference>
<dbReference type="InterPro" id="IPR006614">
    <property type="entry name" value="Peroxin/Ferlin"/>
</dbReference>
<reference evidence="8" key="1">
    <citation type="submission" date="2021-07" db="EMBL/GenBank/DDBJ databases">
        <title>Draft genome of Mortierella alpina, strain LL118, isolated from an aspen leaf litter sample.</title>
        <authorList>
            <person name="Yang S."/>
            <person name="Vinatzer B.A."/>
        </authorList>
    </citation>
    <scope>NUCLEOTIDE SEQUENCE</scope>
    <source>
        <strain evidence="8">LL118</strain>
    </source>
</reference>
<dbReference type="PANTHER" id="PTHR31679">
    <property type="entry name" value="PEROXISOMAL MEMBRANE PROTEIN PEX30-RELATED"/>
    <property type="match status" value="1"/>
</dbReference>
<dbReference type="Proteomes" id="UP000717515">
    <property type="component" value="Unassembled WGS sequence"/>
</dbReference>
<evidence type="ECO:0000313" key="8">
    <source>
        <dbReference type="EMBL" id="KAG9326789.1"/>
    </source>
</evidence>
<name>A0A9P8ACF0_MORAP</name>
<feature type="compositionally biased region" description="Acidic residues" evidence="5">
    <location>
        <begin position="522"/>
        <end position="537"/>
    </location>
</feature>
<feature type="transmembrane region" description="Helical" evidence="6">
    <location>
        <begin position="138"/>
        <end position="165"/>
    </location>
</feature>
<dbReference type="PANTHER" id="PTHR31679:SF2">
    <property type="entry name" value="PEROXISOMAL MEMBRANE PROTEIN PEX30-RELATED"/>
    <property type="match status" value="1"/>
</dbReference>
<feature type="compositionally biased region" description="Low complexity" evidence="5">
    <location>
        <begin position="196"/>
        <end position="214"/>
    </location>
</feature>
<keyword evidence="3 6" id="KW-1133">Transmembrane helix</keyword>
<evidence type="ECO:0000256" key="6">
    <source>
        <dbReference type="SAM" id="Phobius"/>
    </source>
</evidence>
<dbReference type="GO" id="GO:0012505">
    <property type="term" value="C:endomembrane system"/>
    <property type="evidence" value="ECO:0007669"/>
    <property type="project" value="UniProtKB-SubCell"/>
</dbReference>
<dbReference type="InterPro" id="IPR010482">
    <property type="entry name" value="TECPR1-like_DysF"/>
</dbReference>
<evidence type="ECO:0000313" key="9">
    <source>
        <dbReference type="Proteomes" id="UP000717515"/>
    </source>
</evidence>
<feature type="transmembrane region" description="Helical" evidence="6">
    <location>
        <begin position="288"/>
        <end position="310"/>
    </location>
</feature>
<dbReference type="GO" id="GO:0007031">
    <property type="term" value="P:peroxisome organization"/>
    <property type="evidence" value="ECO:0007669"/>
    <property type="project" value="UniProtKB-ARBA"/>
</dbReference>
<evidence type="ECO:0000256" key="5">
    <source>
        <dbReference type="SAM" id="MobiDB-lite"/>
    </source>
</evidence>
<evidence type="ECO:0000256" key="1">
    <source>
        <dbReference type="ARBA" id="ARBA00004127"/>
    </source>
</evidence>
<feature type="compositionally biased region" description="Acidic residues" evidence="5">
    <location>
        <begin position="546"/>
        <end position="565"/>
    </location>
</feature>
<keyword evidence="4 6" id="KW-0472">Membrane</keyword>
<evidence type="ECO:0000259" key="7">
    <source>
        <dbReference type="SMART" id="SM00694"/>
    </source>
</evidence>
<feature type="domain" description="Peroxin/Ferlin" evidence="7">
    <location>
        <begin position="469"/>
        <end position="502"/>
    </location>
</feature>
<dbReference type="AlphaFoldDB" id="A0A9P8ACF0"/>
<dbReference type="Pfam" id="PF06398">
    <property type="entry name" value="Pex24p"/>
    <property type="match status" value="1"/>
</dbReference>
<comment type="caution">
    <text evidence="8">The sequence shown here is derived from an EMBL/GenBank/DDBJ whole genome shotgun (WGS) entry which is preliminary data.</text>
</comment>
<sequence>MSSFDCHSTFLANVPSQPSPANTHKKIHALPPASEALTSSRDLRPDSYRAKHAMTSVAGSGPAPLSSSSSRRNLLVSSPNRLQASPSFADFFSASTPVPASVTLLLSYSSPSIHVLHRLLQLLTWTSDRSVKSFLVLFAWWAICLGTETILIFGFHGVLILYMMYMWIRSRTASKTASEIPLPQSPITPKSGRAASFTSSLGSNRSTSLRSSSSARHPTTTQLDQAVTLREIQEILDHWAAWNRTLDRIETYFDWSDPWTTTKLLAAAVLSYVPWLILNYFVPMRFIVVVLGSIVICWRAPWFAVLWAVAAKFQAFSPLLQLIPFWPRPEVSASYQRKKRFSVKDIISRAIGQRKKDDSEAYKSYKTNTGYDIEEDHATMYYKFVLYENQRWWLGLEWTPMMLPNDRAPWTDDHLEPTQSKSAFQLPPPHIAHEAIPGSSNKVLRKSQEWRWLDPQWRLKLGLDSDTDGWEYANNHWQKWSGKNRRGAYTRRRAWERTAKLIDQREIVFLEDIQDEMKSVQEDNEDDDEDEESEEQAEQQGHDEHEVEEEEHESEEEADEEEGFEVPEKKA</sequence>
<evidence type="ECO:0000256" key="2">
    <source>
        <dbReference type="ARBA" id="ARBA00022692"/>
    </source>
</evidence>
<feature type="region of interest" description="Disordered" evidence="5">
    <location>
        <begin position="517"/>
        <end position="571"/>
    </location>
</feature>
<keyword evidence="2 6" id="KW-0812">Transmembrane</keyword>
<dbReference type="InterPro" id="IPR052646">
    <property type="entry name" value="Peroxisomal_PEX28-32"/>
</dbReference>
<evidence type="ECO:0000256" key="3">
    <source>
        <dbReference type="ARBA" id="ARBA00022989"/>
    </source>
</evidence>
<dbReference type="GO" id="GO:0005778">
    <property type="term" value="C:peroxisomal membrane"/>
    <property type="evidence" value="ECO:0007669"/>
    <property type="project" value="TreeGrafter"/>
</dbReference>
<gene>
    <name evidence="8" type="ORF">KVV02_005451</name>
</gene>
<dbReference type="SMART" id="SM00694">
    <property type="entry name" value="DysFC"/>
    <property type="match status" value="1"/>
</dbReference>
<protein>
    <recommendedName>
        <fullName evidence="7">Peroxin/Ferlin domain-containing protein</fullName>
    </recommendedName>
</protein>
<feature type="region of interest" description="Disordered" evidence="5">
    <location>
        <begin position="179"/>
        <end position="222"/>
    </location>
</feature>
<accession>A0A9P8ACF0</accession>